<evidence type="ECO:0000313" key="1">
    <source>
        <dbReference type="EMBL" id="DAF92588.1"/>
    </source>
</evidence>
<dbReference type="EMBL" id="BK016068">
    <property type="protein sequence ID" value="DAF92588.1"/>
    <property type="molecule type" value="Genomic_DNA"/>
</dbReference>
<name>A0A8S5UDR8_9CAUD</name>
<organism evidence="1">
    <name type="scientific">Siphoviridae sp. ctNLX12</name>
    <dbReference type="NCBI Taxonomy" id="2825469"/>
    <lineage>
        <taxon>Viruses</taxon>
        <taxon>Duplodnaviria</taxon>
        <taxon>Heunggongvirae</taxon>
        <taxon>Uroviricota</taxon>
        <taxon>Caudoviricetes</taxon>
    </lineage>
</organism>
<accession>A0A8S5UDR8</accession>
<sequence>MKLISANALKEYCMRASKSDDDFRRVSLATLASVIDAQPTAYDVDKVVEQLKELNKYNLNLADCMLDIQSHGLNRHFICLEDAIEIVKGDGVDAKTDS</sequence>
<proteinExistence type="predicted"/>
<protein>
    <submittedName>
        <fullName evidence="1">Uncharacterized protein</fullName>
    </submittedName>
</protein>
<reference evidence="1" key="1">
    <citation type="journal article" date="2021" name="Proc. Natl. Acad. Sci. U.S.A.">
        <title>A Catalog of Tens of Thousands of Viruses from Human Metagenomes Reveals Hidden Associations with Chronic Diseases.</title>
        <authorList>
            <person name="Tisza M.J."/>
            <person name="Buck C.B."/>
        </authorList>
    </citation>
    <scope>NUCLEOTIDE SEQUENCE</scope>
    <source>
        <strain evidence="1">CtNLX12</strain>
    </source>
</reference>